<protein>
    <submittedName>
        <fullName evidence="1">Uncharacterized protein</fullName>
    </submittedName>
</protein>
<evidence type="ECO:0000313" key="1">
    <source>
        <dbReference type="EMBL" id="CAH1971091.1"/>
    </source>
</evidence>
<sequence length="68" mass="7906">MAHLPTTPEYSEIACKILQAGYFKFGFTFIEQDELQLFQCVICMKVLSNDSMRPNGLERHLKQPTSYF</sequence>
<comment type="caution">
    <text evidence="1">The sequence shown here is derived from an EMBL/GenBank/DDBJ whole genome shotgun (WGS) entry which is preliminary data.</text>
</comment>
<organism evidence="1 2">
    <name type="scientific">Acanthoscelides obtectus</name>
    <name type="common">Bean weevil</name>
    <name type="synonym">Bruchus obtectus</name>
    <dbReference type="NCBI Taxonomy" id="200917"/>
    <lineage>
        <taxon>Eukaryota</taxon>
        <taxon>Metazoa</taxon>
        <taxon>Ecdysozoa</taxon>
        <taxon>Arthropoda</taxon>
        <taxon>Hexapoda</taxon>
        <taxon>Insecta</taxon>
        <taxon>Pterygota</taxon>
        <taxon>Neoptera</taxon>
        <taxon>Endopterygota</taxon>
        <taxon>Coleoptera</taxon>
        <taxon>Polyphaga</taxon>
        <taxon>Cucujiformia</taxon>
        <taxon>Chrysomeloidea</taxon>
        <taxon>Chrysomelidae</taxon>
        <taxon>Bruchinae</taxon>
        <taxon>Bruchini</taxon>
        <taxon>Acanthoscelides</taxon>
    </lineage>
</organism>
<proteinExistence type="predicted"/>
<dbReference type="OrthoDB" id="1101576at2759"/>
<dbReference type="Proteomes" id="UP001152888">
    <property type="component" value="Unassembled WGS sequence"/>
</dbReference>
<dbReference type="AlphaFoldDB" id="A0A9P0KHX5"/>
<gene>
    <name evidence="1" type="ORF">ACAOBT_LOCUS9267</name>
</gene>
<accession>A0A9P0KHX5</accession>
<evidence type="ECO:0000313" key="2">
    <source>
        <dbReference type="Proteomes" id="UP001152888"/>
    </source>
</evidence>
<name>A0A9P0KHX5_ACAOB</name>
<keyword evidence="2" id="KW-1185">Reference proteome</keyword>
<reference evidence="1" key="1">
    <citation type="submission" date="2022-03" db="EMBL/GenBank/DDBJ databases">
        <authorList>
            <person name="Sayadi A."/>
        </authorList>
    </citation>
    <scope>NUCLEOTIDE SEQUENCE</scope>
</reference>
<dbReference type="EMBL" id="CAKOFQ010006781">
    <property type="protein sequence ID" value="CAH1971091.1"/>
    <property type="molecule type" value="Genomic_DNA"/>
</dbReference>